<dbReference type="PANTHER" id="PTHR13058:SF19">
    <property type="entry name" value="LD40940P"/>
    <property type="match status" value="1"/>
</dbReference>
<dbReference type="InterPro" id="IPR036397">
    <property type="entry name" value="RNaseH_sf"/>
</dbReference>
<proteinExistence type="predicted"/>
<evidence type="ECO:0000256" key="1">
    <source>
        <dbReference type="ARBA" id="ARBA00001946"/>
    </source>
</evidence>
<organism evidence="7 8">
    <name type="scientific">Geodia barretti</name>
    <name type="common">Barrett's horny sponge</name>
    <dbReference type="NCBI Taxonomy" id="519541"/>
    <lineage>
        <taxon>Eukaryota</taxon>
        <taxon>Metazoa</taxon>
        <taxon>Porifera</taxon>
        <taxon>Demospongiae</taxon>
        <taxon>Heteroscleromorpha</taxon>
        <taxon>Tetractinellida</taxon>
        <taxon>Astrophorina</taxon>
        <taxon>Geodiidae</taxon>
        <taxon>Geodia</taxon>
    </lineage>
</organism>
<comment type="caution">
    <text evidence="7">The sequence shown here is derived from an EMBL/GenBank/DDBJ whole genome shotgun (WGS) entry which is preliminary data.</text>
</comment>
<dbReference type="SUPFAM" id="SSF53098">
    <property type="entry name" value="Ribonuclease H-like"/>
    <property type="match status" value="1"/>
</dbReference>
<accession>A0AA35TN55</accession>
<dbReference type="Gene3D" id="3.30.420.10">
    <property type="entry name" value="Ribonuclease H-like superfamily/Ribonuclease H"/>
    <property type="match status" value="1"/>
</dbReference>
<evidence type="ECO:0000256" key="2">
    <source>
        <dbReference type="ARBA" id="ARBA00022722"/>
    </source>
</evidence>
<dbReference type="GO" id="GO:0046872">
    <property type="term" value="F:metal ion binding"/>
    <property type="evidence" value="ECO:0007669"/>
    <property type="project" value="UniProtKB-KW"/>
</dbReference>
<comment type="cofactor">
    <cofactor evidence="1">
        <name>Mg(2+)</name>
        <dbReference type="ChEBI" id="CHEBI:18420"/>
    </cofactor>
</comment>
<dbReference type="GO" id="GO:0005737">
    <property type="term" value="C:cytoplasm"/>
    <property type="evidence" value="ECO:0007669"/>
    <property type="project" value="TreeGrafter"/>
</dbReference>
<name>A0AA35TN55_GEOBA</name>
<evidence type="ECO:0008006" key="9">
    <source>
        <dbReference type="Google" id="ProtNLM"/>
    </source>
</evidence>
<keyword evidence="8" id="KW-1185">Reference proteome</keyword>
<evidence type="ECO:0000256" key="3">
    <source>
        <dbReference type="ARBA" id="ARBA00022723"/>
    </source>
</evidence>
<dbReference type="AlphaFoldDB" id="A0AA35TN55"/>
<dbReference type="PANTHER" id="PTHR13058">
    <property type="entry name" value="THREE PRIME REPAIR EXONUCLEASE 1, 2"/>
    <property type="match status" value="1"/>
</dbReference>
<dbReference type="GO" id="GO:0006308">
    <property type="term" value="P:DNA catabolic process"/>
    <property type="evidence" value="ECO:0007669"/>
    <property type="project" value="TreeGrafter"/>
</dbReference>
<evidence type="ECO:0000313" key="8">
    <source>
        <dbReference type="Proteomes" id="UP001174909"/>
    </source>
</evidence>
<dbReference type="Proteomes" id="UP001174909">
    <property type="component" value="Unassembled WGS sequence"/>
</dbReference>
<keyword evidence="6" id="KW-0460">Magnesium</keyword>
<keyword evidence="4" id="KW-0378">Hydrolase</keyword>
<reference evidence="7" key="1">
    <citation type="submission" date="2023-03" db="EMBL/GenBank/DDBJ databases">
        <authorList>
            <person name="Steffen K."/>
            <person name="Cardenas P."/>
        </authorList>
    </citation>
    <scope>NUCLEOTIDE SEQUENCE</scope>
</reference>
<dbReference type="EMBL" id="CASHTH010003917">
    <property type="protein sequence ID" value="CAI8051298.1"/>
    <property type="molecule type" value="Genomic_DNA"/>
</dbReference>
<sequence length="218" mass="25077">MLVQSEPLTVVLPQFLRWIHSTKEEVARRTGFQYYPVLAAHRGLRFDVPILLAEIERRPNKLTASALVEENIHFADTLQCLKQAKKEGHPALQDVQSLSLANLHSHFAPEKPHQGHRALRDVEAMEDIFRNESVHNLLTSLSVQTATVTIQKWRKQRELRRKKRSLRDSLGQTITDSQAQSLLKKGLGFSKLCRLRATFLVDDDFQKELQRRKVGSQN</sequence>
<dbReference type="GO" id="GO:0003676">
    <property type="term" value="F:nucleic acid binding"/>
    <property type="evidence" value="ECO:0007669"/>
    <property type="project" value="InterPro"/>
</dbReference>
<evidence type="ECO:0000256" key="4">
    <source>
        <dbReference type="ARBA" id="ARBA00022801"/>
    </source>
</evidence>
<keyword evidence="3" id="KW-0479">Metal-binding</keyword>
<evidence type="ECO:0000256" key="6">
    <source>
        <dbReference type="ARBA" id="ARBA00022842"/>
    </source>
</evidence>
<dbReference type="InterPro" id="IPR040393">
    <property type="entry name" value="TREX1/2"/>
</dbReference>
<feature type="non-terminal residue" evidence="7">
    <location>
        <position position="1"/>
    </location>
</feature>
<dbReference type="InterPro" id="IPR012337">
    <property type="entry name" value="RNaseH-like_sf"/>
</dbReference>
<evidence type="ECO:0000313" key="7">
    <source>
        <dbReference type="EMBL" id="CAI8051298.1"/>
    </source>
</evidence>
<keyword evidence="2" id="KW-0540">Nuclease</keyword>
<evidence type="ECO:0000256" key="5">
    <source>
        <dbReference type="ARBA" id="ARBA00022839"/>
    </source>
</evidence>
<dbReference type="GO" id="GO:0008296">
    <property type="term" value="F:3'-5'-DNA exonuclease activity"/>
    <property type="evidence" value="ECO:0007669"/>
    <property type="project" value="TreeGrafter"/>
</dbReference>
<gene>
    <name evidence="7" type="ORF">GBAR_LOCUS28096</name>
</gene>
<keyword evidence="5" id="KW-0269">Exonuclease</keyword>
<protein>
    <recommendedName>
        <fullName evidence="9">Exonuclease domain-containing protein</fullName>
    </recommendedName>
</protein>